<evidence type="ECO:0000313" key="1">
    <source>
        <dbReference type="EMBL" id="SES28317.1"/>
    </source>
</evidence>
<dbReference type="OrthoDB" id="5342145at2"/>
<dbReference type="Proteomes" id="UP000199572">
    <property type="component" value="Unassembled WGS sequence"/>
</dbReference>
<evidence type="ECO:0008006" key="3">
    <source>
        <dbReference type="Google" id="ProtNLM"/>
    </source>
</evidence>
<organism evidence="1 2">
    <name type="scientific">Pedobacter rhizosphaerae</name>
    <dbReference type="NCBI Taxonomy" id="390241"/>
    <lineage>
        <taxon>Bacteria</taxon>
        <taxon>Pseudomonadati</taxon>
        <taxon>Bacteroidota</taxon>
        <taxon>Sphingobacteriia</taxon>
        <taxon>Sphingobacteriales</taxon>
        <taxon>Sphingobacteriaceae</taxon>
        <taxon>Pedobacter</taxon>
    </lineage>
</organism>
<name>A0A1H9W3Q5_9SPHI</name>
<sequence length="381" mass="43258">MLVNPNHFYANLPIYKIQLSDLLLKKECFKAVPNDWKIIVTDVKSSTEAVRSGLHENINLIATGSIVTVLNIAFKAGIAVPFFFGGDGATFIIPPEIAEQTMRALNVYRRNTLENFNITLRIGIVEVEAVYAQHHQLMVTRFSRGENFSIPIVLGEGLSYAEKVIKGDDYIFNHAEDKNSELDLSGMQCRWDKIEPPENTEEVVTLIVVAQDGTKQAEAFSQVIKQIDRIYGSVEKRQPISIPKLIFKTSFNNLGREMRHRIGEIKFFELFKTWLINLYGWVYFRTERGKNYLKQLVEMSDTLVIDGRINTVISGTTKQRLNLQKVLNQLEEQGIILYGLFVSRESIMSCYVRDLSDDHIHFVDGGEGGYTQAAGILKAKL</sequence>
<dbReference type="RefSeq" id="WP_090889690.1">
    <property type="nucleotide sequence ID" value="NZ_FOGG01000057.1"/>
</dbReference>
<gene>
    <name evidence="1" type="ORF">SAMN04488023_1572</name>
</gene>
<accession>A0A1H9W3Q5</accession>
<dbReference type="AlphaFoldDB" id="A0A1H9W3Q5"/>
<dbReference type="EMBL" id="FOGG01000057">
    <property type="protein sequence ID" value="SES28317.1"/>
    <property type="molecule type" value="Genomic_DNA"/>
</dbReference>
<proteinExistence type="predicted"/>
<reference evidence="1 2" key="1">
    <citation type="submission" date="2016-10" db="EMBL/GenBank/DDBJ databases">
        <authorList>
            <person name="de Groot N.N."/>
        </authorList>
    </citation>
    <scope>NUCLEOTIDE SEQUENCE [LARGE SCALE GENOMIC DNA]</scope>
    <source>
        <strain evidence="1 2">DSM 18610</strain>
    </source>
</reference>
<keyword evidence="2" id="KW-1185">Reference proteome</keyword>
<dbReference type="InterPro" id="IPR021445">
    <property type="entry name" value="DUF3095"/>
</dbReference>
<dbReference type="Pfam" id="PF11294">
    <property type="entry name" value="DUF3095"/>
    <property type="match status" value="1"/>
</dbReference>
<protein>
    <recommendedName>
        <fullName evidence="3">DUF3095 domain-containing protein</fullName>
    </recommendedName>
</protein>
<evidence type="ECO:0000313" key="2">
    <source>
        <dbReference type="Proteomes" id="UP000199572"/>
    </source>
</evidence>
<dbReference type="STRING" id="390241.SAMN04488023_1572"/>